<evidence type="ECO:0000313" key="5">
    <source>
        <dbReference type="Proteomes" id="UP000824540"/>
    </source>
</evidence>
<dbReference type="Proteomes" id="UP000824540">
    <property type="component" value="Unassembled WGS sequence"/>
</dbReference>
<feature type="domain" description="Golgin subfamily A conserved" evidence="3">
    <location>
        <begin position="24"/>
        <end position="72"/>
    </location>
</feature>
<dbReference type="OrthoDB" id="8942972at2759"/>
<evidence type="ECO:0000313" key="4">
    <source>
        <dbReference type="EMBL" id="KAG9354520.1"/>
    </source>
</evidence>
<dbReference type="InterPro" id="IPR024858">
    <property type="entry name" value="GOLGA"/>
</dbReference>
<evidence type="ECO:0000256" key="2">
    <source>
        <dbReference type="SAM" id="Coils"/>
    </source>
</evidence>
<dbReference type="Pfam" id="PF15070">
    <property type="entry name" value="GOLGA2L5"/>
    <property type="match status" value="2"/>
</dbReference>
<dbReference type="AlphaFoldDB" id="A0A8T2PT42"/>
<feature type="domain" description="Golgin subfamily A conserved" evidence="3">
    <location>
        <begin position="133"/>
        <end position="298"/>
    </location>
</feature>
<dbReference type="PANTHER" id="PTHR10881">
    <property type="entry name" value="GOLGIN SUBFAMILY A MEMBER-RELATED"/>
    <property type="match status" value="1"/>
</dbReference>
<reference evidence="4" key="1">
    <citation type="thesis" date="2021" institute="BYU ScholarsArchive" country="Provo, UT, USA">
        <title>Applications of and Algorithms for Genome Assembly and Genomic Analyses with an Emphasis on Marine Teleosts.</title>
        <authorList>
            <person name="Pickett B.D."/>
        </authorList>
    </citation>
    <scope>NUCLEOTIDE SEQUENCE</scope>
    <source>
        <strain evidence="4">HI-2016</strain>
    </source>
</reference>
<evidence type="ECO:0000259" key="3">
    <source>
        <dbReference type="Pfam" id="PF15070"/>
    </source>
</evidence>
<evidence type="ECO:0000256" key="1">
    <source>
        <dbReference type="ARBA" id="ARBA00023054"/>
    </source>
</evidence>
<keyword evidence="5" id="KW-1185">Reference proteome</keyword>
<gene>
    <name evidence="4" type="ORF">JZ751_001230</name>
</gene>
<keyword evidence="1 2" id="KW-0175">Coiled coil</keyword>
<comment type="caution">
    <text evidence="4">The sequence shown here is derived from an EMBL/GenBank/DDBJ whole genome shotgun (WGS) entry which is preliminary data.</text>
</comment>
<accession>A0A8T2PT42</accession>
<feature type="coiled-coil region" evidence="2">
    <location>
        <begin position="20"/>
        <end position="47"/>
    </location>
</feature>
<dbReference type="EMBL" id="JAFBMS010000002">
    <property type="protein sequence ID" value="KAG9354520.1"/>
    <property type="molecule type" value="Genomic_DNA"/>
</dbReference>
<proteinExistence type="predicted"/>
<name>A0A8T2PT42_9TELE</name>
<dbReference type="GO" id="GO:0007030">
    <property type="term" value="P:Golgi organization"/>
    <property type="evidence" value="ECO:0007669"/>
    <property type="project" value="TreeGrafter"/>
</dbReference>
<sequence length="304" mass="35207">MSLSKERDRGAARIETLQLYVKELSSAAELKEQLSKLQNSFIRLLCQSNENMELMSGLKSEQHVKKQLGLRMQRALYVAQVVQYMTGYQQVASQREKLQLCVLQQEQLIEQLQGEAEQDKSQLQQSHQLLYHTTSLPLPNHFSSREEMKQVLVLVIYRLEGDRDKARQCLEEERRMRQAAFHKEAVQRQEQQCQKYNTHRGTGPDEGFGDVLAGEHQALRAAMETLEVRFSILMQGNAELGDRVEELEHHCIQLAEETDTIGEYIALYQNQRAAMKQKHMEKEQHISLLARDKEEMKVLSARVA</sequence>
<dbReference type="PANTHER" id="PTHR10881:SF46">
    <property type="entry name" value="GOLGIN SUBFAMILY A MEMBER 2"/>
    <property type="match status" value="1"/>
</dbReference>
<feature type="coiled-coil region" evidence="2">
    <location>
        <begin position="95"/>
        <end position="129"/>
    </location>
</feature>
<dbReference type="GO" id="GO:0032580">
    <property type="term" value="C:Golgi cisterna membrane"/>
    <property type="evidence" value="ECO:0007669"/>
    <property type="project" value="TreeGrafter"/>
</dbReference>
<dbReference type="GO" id="GO:0000137">
    <property type="term" value="C:Golgi cis cisterna"/>
    <property type="evidence" value="ECO:0007669"/>
    <property type="project" value="TreeGrafter"/>
</dbReference>
<dbReference type="GO" id="GO:0005801">
    <property type="term" value="C:cis-Golgi network"/>
    <property type="evidence" value="ECO:0007669"/>
    <property type="project" value="TreeGrafter"/>
</dbReference>
<protein>
    <recommendedName>
        <fullName evidence="3">Golgin subfamily A conserved domain-containing protein</fullName>
    </recommendedName>
</protein>
<organism evidence="4 5">
    <name type="scientific">Albula glossodonta</name>
    <name type="common">roundjaw bonefish</name>
    <dbReference type="NCBI Taxonomy" id="121402"/>
    <lineage>
        <taxon>Eukaryota</taxon>
        <taxon>Metazoa</taxon>
        <taxon>Chordata</taxon>
        <taxon>Craniata</taxon>
        <taxon>Vertebrata</taxon>
        <taxon>Euteleostomi</taxon>
        <taxon>Actinopterygii</taxon>
        <taxon>Neopterygii</taxon>
        <taxon>Teleostei</taxon>
        <taxon>Albuliformes</taxon>
        <taxon>Albulidae</taxon>
        <taxon>Albula</taxon>
    </lineage>
</organism>
<dbReference type="InterPro" id="IPR043976">
    <property type="entry name" value="GOLGA_cons_dom"/>
</dbReference>